<sequence length="57" mass="6491">MSEHLLTKFLCQACRRRHKLISTGHWNTSLIVRTSDKGSSIIKPPNCHVGSFVRVRS</sequence>
<reference evidence="1" key="1">
    <citation type="submission" date="2014-09" db="EMBL/GenBank/DDBJ databases">
        <authorList>
            <person name="Magalhaes I.L.F."/>
            <person name="Oliveira U."/>
            <person name="Santos F.R."/>
            <person name="Vidigal T.H.D.A."/>
            <person name="Brescovit A.D."/>
            <person name="Santos A.J."/>
        </authorList>
    </citation>
    <scope>NUCLEOTIDE SEQUENCE</scope>
    <source>
        <tissue evidence="1">Shoot tissue taken approximately 20 cm above the soil surface</tissue>
    </source>
</reference>
<accession>A0A0A9GCR8</accession>
<protein>
    <submittedName>
        <fullName evidence="1">Uncharacterized protein</fullName>
    </submittedName>
</protein>
<proteinExistence type="predicted"/>
<evidence type="ECO:0000313" key="1">
    <source>
        <dbReference type="EMBL" id="JAE21224.1"/>
    </source>
</evidence>
<reference evidence="1" key="2">
    <citation type="journal article" date="2015" name="Data Brief">
        <title>Shoot transcriptome of the giant reed, Arundo donax.</title>
        <authorList>
            <person name="Barrero R.A."/>
            <person name="Guerrero F.D."/>
            <person name="Moolhuijzen P."/>
            <person name="Goolsby J.A."/>
            <person name="Tidwell J."/>
            <person name="Bellgard S.E."/>
            <person name="Bellgard M.I."/>
        </authorList>
    </citation>
    <scope>NUCLEOTIDE SEQUENCE</scope>
    <source>
        <tissue evidence="1">Shoot tissue taken approximately 20 cm above the soil surface</tissue>
    </source>
</reference>
<dbReference type="EMBL" id="GBRH01176672">
    <property type="protein sequence ID" value="JAE21224.1"/>
    <property type="molecule type" value="Transcribed_RNA"/>
</dbReference>
<dbReference type="AlphaFoldDB" id="A0A0A9GCR8"/>
<organism evidence="1">
    <name type="scientific">Arundo donax</name>
    <name type="common">Giant reed</name>
    <name type="synonym">Donax arundinaceus</name>
    <dbReference type="NCBI Taxonomy" id="35708"/>
    <lineage>
        <taxon>Eukaryota</taxon>
        <taxon>Viridiplantae</taxon>
        <taxon>Streptophyta</taxon>
        <taxon>Embryophyta</taxon>
        <taxon>Tracheophyta</taxon>
        <taxon>Spermatophyta</taxon>
        <taxon>Magnoliopsida</taxon>
        <taxon>Liliopsida</taxon>
        <taxon>Poales</taxon>
        <taxon>Poaceae</taxon>
        <taxon>PACMAD clade</taxon>
        <taxon>Arundinoideae</taxon>
        <taxon>Arundineae</taxon>
        <taxon>Arundo</taxon>
    </lineage>
</organism>
<name>A0A0A9GCR8_ARUDO</name>